<dbReference type="AlphaFoldDB" id="A0A840N4I8"/>
<proteinExistence type="predicted"/>
<dbReference type="GO" id="GO:0042910">
    <property type="term" value="F:xenobiotic transmembrane transporter activity"/>
    <property type="evidence" value="ECO:0007669"/>
    <property type="project" value="TreeGrafter"/>
</dbReference>
<protein>
    <submittedName>
        <fullName evidence="2">Multidrug efflux pump subunit AcrB</fullName>
    </submittedName>
</protein>
<dbReference type="PANTHER" id="PTHR32063">
    <property type="match status" value="1"/>
</dbReference>
<reference evidence="2 3" key="1">
    <citation type="submission" date="2020-08" db="EMBL/GenBank/DDBJ databases">
        <title>Genomic Encyclopedia of Type Strains, Phase IV (KMG-IV): sequencing the most valuable type-strain genomes for metagenomic binning, comparative biology and taxonomic classification.</title>
        <authorList>
            <person name="Goeker M."/>
        </authorList>
    </citation>
    <scope>NUCLEOTIDE SEQUENCE [LARGE SCALE GENOMIC DNA]</scope>
    <source>
        <strain evidence="2 3">DSM 17498</strain>
    </source>
</reference>
<dbReference type="EMBL" id="JACHIJ010000010">
    <property type="protein sequence ID" value="MBB5054973.1"/>
    <property type="molecule type" value="Genomic_DNA"/>
</dbReference>
<evidence type="ECO:0000313" key="3">
    <source>
        <dbReference type="Proteomes" id="UP000521227"/>
    </source>
</evidence>
<keyword evidence="1" id="KW-0472">Membrane</keyword>
<organism evidence="2 3">
    <name type="scientific">Afipia massiliensis</name>
    <dbReference type="NCBI Taxonomy" id="211460"/>
    <lineage>
        <taxon>Bacteria</taxon>
        <taxon>Pseudomonadati</taxon>
        <taxon>Pseudomonadota</taxon>
        <taxon>Alphaproteobacteria</taxon>
        <taxon>Hyphomicrobiales</taxon>
        <taxon>Nitrobacteraceae</taxon>
        <taxon>Afipia</taxon>
    </lineage>
</organism>
<comment type="caution">
    <text evidence="2">The sequence shown here is derived from an EMBL/GenBank/DDBJ whole genome shotgun (WGS) entry which is preliminary data.</text>
</comment>
<sequence>MRLKPILLTALAAMIGAATILLDPIFQGLAISLLFGLASSTLLTVLVIPAIYIAFRELSSQPSSSK</sequence>
<dbReference type="PANTHER" id="PTHR32063:SF16">
    <property type="entry name" value="CATION EFFLUX SYSTEM (ACRB_ACRD_ACRF FAMILY)"/>
    <property type="match status" value="1"/>
</dbReference>
<dbReference type="Proteomes" id="UP000521227">
    <property type="component" value="Unassembled WGS sequence"/>
</dbReference>
<dbReference type="Gene3D" id="1.20.1640.10">
    <property type="entry name" value="Multidrug efflux transporter AcrB transmembrane domain"/>
    <property type="match status" value="1"/>
</dbReference>
<accession>A0A840N4I8</accession>
<gene>
    <name evidence="2" type="ORF">HNQ36_004984</name>
</gene>
<keyword evidence="1" id="KW-1133">Transmembrane helix</keyword>
<evidence type="ECO:0000256" key="1">
    <source>
        <dbReference type="SAM" id="Phobius"/>
    </source>
</evidence>
<name>A0A840N4I8_9BRAD</name>
<evidence type="ECO:0000313" key="2">
    <source>
        <dbReference type="EMBL" id="MBB5054973.1"/>
    </source>
</evidence>
<feature type="transmembrane region" description="Helical" evidence="1">
    <location>
        <begin position="32"/>
        <end position="55"/>
    </location>
</feature>
<dbReference type="InterPro" id="IPR001036">
    <property type="entry name" value="Acrflvin-R"/>
</dbReference>
<dbReference type="GO" id="GO:0005886">
    <property type="term" value="C:plasma membrane"/>
    <property type="evidence" value="ECO:0007669"/>
    <property type="project" value="TreeGrafter"/>
</dbReference>
<dbReference type="SUPFAM" id="SSF82866">
    <property type="entry name" value="Multidrug efflux transporter AcrB transmembrane domain"/>
    <property type="match status" value="1"/>
</dbReference>
<keyword evidence="1" id="KW-0812">Transmembrane</keyword>